<dbReference type="RefSeq" id="WP_144311082.1">
    <property type="nucleotide sequence ID" value="NZ_VMNK01000018.1"/>
</dbReference>
<dbReference type="AlphaFoldDB" id="A0A557QGF9"/>
<comment type="subcellular location">
    <subcellularLocation>
        <location evidence="1">Cell membrane</location>
        <topology evidence="1">Multi-pass membrane protein</topology>
    </subcellularLocation>
</comment>
<evidence type="ECO:0000256" key="5">
    <source>
        <dbReference type="ARBA" id="ARBA00022989"/>
    </source>
</evidence>
<feature type="transmembrane region" description="Helical" evidence="7">
    <location>
        <begin position="329"/>
        <end position="348"/>
    </location>
</feature>
<feature type="transmembrane region" description="Helical" evidence="7">
    <location>
        <begin position="294"/>
        <end position="317"/>
    </location>
</feature>
<evidence type="ECO:0000259" key="8">
    <source>
        <dbReference type="PROSITE" id="PS50850"/>
    </source>
</evidence>
<proteinExistence type="predicted"/>
<dbReference type="Pfam" id="PF07690">
    <property type="entry name" value="MFS_1"/>
    <property type="match status" value="1"/>
</dbReference>
<feature type="transmembrane region" description="Helical" evidence="7">
    <location>
        <begin position="243"/>
        <end position="262"/>
    </location>
</feature>
<keyword evidence="6 7" id="KW-0472">Membrane</keyword>
<feature type="transmembrane region" description="Helical" evidence="7">
    <location>
        <begin position="163"/>
        <end position="182"/>
    </location>
</feature>
<protein>
    <submittedName>
        <fullName evidence="9">MFS transporter</fullName>
    </submittedName>
</protein>
<organism evidence="9 10">
    <name type="scientific">Denitromonas halophila</name>
    <dbReference type="NCBI Taxonomy" id="1629404"/>
    <lineage>
        <taxon>Bacteria</taxon>
        <taxon>Pseudomonadati</taxon>
        <taxon>Pseudomonadota</taxon>
        <taxon>Betaproteobacteria</taxon>
        <taxon>Rhodocyclales</taxon>
        <taxon>Zoogloeaceae</taxon>
        <taxon>Denitromonas</taxon>
    </lineage>
</organism>
<name>A0A557QGF9_9RHOO</name>
<dbReference type="InterPro" id="IPR020846">
    <property type="entry name" value="MFS_dom"/>
</dbReference>
<evidence type="ECO:0000313" key="10">
    <source>
        <dbReference type="Proteomes" id="UP000319502"/>
    </source>
</evidence>
<evidence type="ECO:0000256" key="1">
    <source>
        <dbReference type="ARBA" id="ARBA00004651"/>
    </source>
</evidence>
<dbReference type="PANTHER" id="PTHR23517:SF2">
    <property type="entry name" value="MULTIDRUG RESISTANCE PROTEIN MDTH"/>
    <property type="match status" value="1"/>
</dbReference>
<evidence type="ECO:0000256" key="3">
    <source>
        <dbReference type="ARBA" id="ARBA00022475"/>
    </source>
</evidence>
<dbReference type="InterPro" id="IPR011701">
    <property type="entry name" value="MFS"/>
</dbReference>
<gene>
    <name evidence="9" type="ORF">FHP91_19065</name>
</gene>
<dbReference type="GO" id="GO:0022857">
    <property type="term" value="F:transmembrane transporter activity"/>
    <property type="evidence" value="ECO:0007669"/>
    <property type="project" value="InterPro"/>
</dbReference>
<sequence>MTSAERRTGASLAGIFGLRMLGLFLILPVFAVYARGVPGGDNLTLVGLALGIYGLTQACFQIPFGIASDRLGRKPVIVFGLLLFAAGSAMAAMAESLNWIIAGRALQGAGAISAAVTALAADLTREQHRTKVMAMIGSSIGLVFAISLVAAPLLYAAIGMSGIFWMTAGLALLAIVVLRRVVPNPPKVEAKPVRFAGVLRDTQLLRLNLGIFTLHTVQMAMFVVVPAALIARGNLPIAEHWKIYLPAVLVSFALMIPAIIVAERKNLLKPIFMAAIALLTLTQIGLLFGREQVWQMAVLLVAFFVAFNILEATLPSLVSRVAPPASKGAALGVYNTSQALGLFLGGMLGGWLSQHVGPDSVFVVTALMALLWLGVAMTMLPPPKVAARSYPIAATVDIEAVRRQILDLPGVREAVIEHDARMAHLKVNLDRWDEARLRQLIGGEV</sequence>
<evidence type="ECO:0000256" key="6">
    <source>
        <dbReference type="ARBA" id="ARBA00023136"/>
    </source>
</evidence>
<evidence type="ECO:0000256" key="7">
    <source>
        <dbReference type="SAM" id="Phobius"/>
    </source>
</evidence>
<dbReference type="CDD" id="cd17472">
    <property type="entry name" value="MFS_YajR_like"/>
    <property type="match status" value="1"/>
</dbReference>
<dbReference type="Gene3D" id="3.30.70.100">
    <property type="match status" value="1"/>
</dbReference>
<keyword evidence="5 7" id="KW-1133">Transmembrane helix</keyword>
<feature type="transmembrane region" description="Helical" evidence="7">
    <location>
        <begin position="360"/>
        <end position="380"/>
    </location>
</feature>
<comment type="caution">
    <text evidence="9">The sequence shown here is derived from an EMBL/GenBank/DDBJ whole genome shotgun (WGS) entry which is preliminary data.</text>
</comment>
<feature type="domain" description="Major facilitator superfamily (MFS) profile" evidence="8">
    <location>
        <begin position="1"/>
        <end position="384"/>
    </location>
</feature>
<dbReference type="InterPro" id="IPR050171">
    <property type="entry name" value="MFS_Transporters"/>
</dbReference>
<evidence type="ECO:0000313" key="9">
    <source>
        <dbReference type="EMBL" id="TVO51997.1"/>
    </source>
</evidence>
<dbReference type="GO" id="GO:0005886">
    <property type="term" value="C:plasma membrane"/>
    <property type="evidence" value="ECO:0007669"/>
    <property type="project" value="UniProtKB-SubCell"/>
</dbReference>
<feature type="transmembrane region" description="Helical" evidence="7">
    <location>
        <begin position="132"/>
        <end position="157"/>
    </location>
</feature>
<evidence type="ECO:0000256" key="4">
    <source>
        <dbReference type="ARBA" id="ARBA00022692"/>
    </source>
</evidence>
<evidence type="ECO:0000256" key="2">
    <source>
        <dbReference type="ARBA" id="ARBA00022448"/>
    </source>
</evidence>
<keyword evidence="10" id="KW-1185">Reference proteome</keyword>
<dbReference type="PROSITE" id="PS50850">
    <property type="entry name" value="MFS"/>
    <property type="match status" value="1"/>
</dbReference>
<keyword evidence="2" id="KW-0813">Transport</keyword>
<feature type="transmembrane region" description="Helical" evidence="7">
    <location>
        <begin position="76"/>
        <end position="93"/>
    </location>
</feature>
<dbReference type="OrthoDB" id="9764259at2"/>
<dbReference type="PANTHER" id="PTHR23517">
    <property type="entry name" value="RESISTANCE PROTEIN MDTM, PUTATIVE-RELATED-RELATED"/>
    <property type="match status" value="1"/>
</dbReference>
<feature type="transmembrane region" description="Helical" evidence="7">
    <location>
        <begin position="271"/>
        <end position="288"/>
    </location>
</feature>
<dbReference type="Gene3D" id="1.20.1250.20">
    <property type="entry name" value="MFS general substrate transporter like domains"/>
    <property type="match status" value="1"/>
</dbReference>
<dbReference type="EMBL" id="VMNK01000018">
    <property type="protein sequence ID" value="TVO51997.1"/>
    <property type="molecule type" value="Genomic_DNA"/>
</dbReference>
<keyword evidence="3" id="KW-1003">Cell membrane</keyword>
<feature type="transmembrane region" description="Helical" evidence="7">
    <location>
        <begin position="209"/>
        <end position="231"/>
    </location>
</feature>
<feature type="transmembrane region" description="Helical" evidence="7">
    <location>
        <begin position="45"/>
        <end position="64"/>
    </location>
</feature>
<feature type="transmembrane region" description="Helical" evidence="7">
    <location>
        <begin position="12"/>
        <end position="33"/>
    </location>
</feature>
<dbReference type="InterPro" id="IPR036259">
    <property type="entry name" value="MFS_trans_sf"/>
</dbReference>
<accession>A0A557QGF9</accession>
<dbReference type="SUPFAM" id="SSF103473">
    <property type="entry name" value="MFS general substrate transporter"/>
    <property type="match status" value="1"/>
</dbReference>
<keyword evidence="4 7" id="KW-0812">Transmembrane</keyword>
<reference evidence="9 10" key="1">
    <citation type="submission" date="2019-07" db="EMBL/GenBank/DDBJ databases">
        <title>The pathways for chlorine oxyanion respiration interact through the shared metabolite chlorate.</title>
        <authorList>
            <person name="Barnum T.P."/>
            <person name="Cheng Y."/>
            <person name="Hill K.A."/>
            <person name="Lucas L.N."/>
            <person name="Carlson H.K."/>
            <person name="Coates J.D."/>
        </authorList>
    </citation>
    <scope>NUCLEOTIDE SEQUENCE [LARGE SCALE GENOMIC DNA]</scope>
    <source>
        <strain evidence="9 10">SFB-3</strain>
    </source>
</reference>
<dbReference type="Proteomes" id="UP000319502">
    <property type="component" value="Unassembled WGS sequence"/>
</dbReference>